<evidence type="ECO:0000313" key="1">
    <source>
        <dbReference type="EMBL" id="TRY10894.1"/>
    </source>
</evidence>
<proteinExistence type="predicted"/>
<reference evidence="2" key="1">
    <citation type="submission" date="2019-07" db="EMBL/GenBank/DDBJ databases">
        <title>Shewanella sp. YLB-08 draft genomic sequence.</title>
        <authorList>
            <person name="Yu L."/>
        </authorList>
    </citation>
    <scope>NUCLEOTIDE SEQUENCE [LARGE SCALE GENOMIC DNA]</scope>
    <source>
        <strain evidence="2">JCM 20706</strain>
    </source>
</reference>
<protein>
    <submittedName>
        <fullName evidence="1">Uncharacterized protein</fullName>
    </submittedName>
</protein>
<comment type="caution">
    <text evidence="1">The sequence shown here is derived from an EMBL/GenBank/DDBJ whole genome shotgun (WGS) entry which is preliminary data.</text>
</comment>
<organism evidence="1 2">
    <name type="scientific">Shewanella hanedai</name>
    <name type="common">Alteromonas hanedai</name>
    <dbReference type="NCBI Taxonomy" id="25"/>
    <lineage>
        <taxon>Bacteria</taxon>
        <taxon>Pseudomonadati</taxon>
        <taxon>Pseudomonadota</taxon>
        <taxon>Gammaproteobacteria</taxon>
        <taxon>Alteromonadales</taxon>
        <taxon>Shewanellaceae</taxon>
        <taxon>Shewanella</taxon>
    </lineage>
</organism>
<keyword evidence="2" id="KW-1185">Reference proteome</keyword>
<name>A0A553JEL5_SHEHA</name>
<dbReference type="AlphaFoldDB" id="A0A553JEL5"/>
<sequence>MKLNRFLNVLGLALLLVSFSDITWEMMIGQADKQLYEAKTSGRNQIKLGYTKNEKLKLIE</sequence>
<dbReference type="RefSeq" id="WP_144042797.1">
    <property type="nucleotide sequence ID" value="NZ_BMPL01000058.1"/>
</dbReference>
<evidence type="ECO:0000313" key="2">
    <source>
        <dbReference type="Proteomes" id="UP000318126"/>
    </source>
</evidence>
<gene>
    <name evidence="1" type="ORF">FN961_24650</name>
</gene>
<dbReference type="EMBL" id="VKGK01000053">
    <property type="protein sequence ID" value="TRY10894.1"/>
    <property type="molecule type" value="Genomic_DNA"/>
</dbReference>
<dbReference type="Proteomes" id="UP000318126">
    <property type="component" value="Unassembled WGS sequence"/>
</dbReference>
<accession>A0A553JEL5</accession>